<comment type="caution">
    <text evidence="3">The sequence shown here is derived from an EMBL/GenBank/DDBJ whole genome shotgun (WGS) entry which is preliminary data.</text>
</comment>
<evidence type="ECO:0000313" key="3">
    <source>
        <dbReference type="EMBL" id="KAK5964917.1"/>
    </source>
</evidence>
<keyword evidence="4" id="KW-1185">Reference proteome</keyword>
<feature type="chain" id="PRO_5042978282" description="Secreted protein" evidence="2">
    <location>
        <begin position="23"/>
        <end position="72"/>
    </location>
</feature>
<proteinExistence type="predicted"/>
<evidence type="ECO:0000256" key="1">
    <source>
        <dbReference type="SAM" id="MobiDB-lite"/>
    </source>
</evidence>
<accession>A0AAN8EZM5</accession>
<feature type="compositionally biased region" description="Basic and acidic residues" evidence="1">
    <location>
        <begin position="62"/>
        <end position="72"/>
    </location>
</feature>
<reference evidence="3 4" key="1">
    <citation type="submission" date="2019-10" db="EMBL/GenBank/DDBJ databases">
        <title>Assembly and Annotation for the nematode Trichostrongylus colubriformis.</title>
        <authorList>
            <person name="Martin J."/>
        </authorList>
    </citation>
    <scope>NUCLEOTIDE SEQUENCE [LARGE SCALE GENOMIC DNA]</scope>
    <source>
        <strain evidence="3">G859</strain>
        <tissue evidence="3">Whole worm</tissue>
    </source>
</reference>
<keyword evidence="2" id="KW-0732">Signal</keyword>
<organism evidence="3 4">
    <name type="scientific">Trichostrongylus colubriformis</name>
    <name type="common">Black scour worm</name>
    <dbReference type="NCBI Taxonomy" id="6319"/>
    <lineage>
        <taxon>Eukaryota</taxon>
        <taxon>Metazoa</taxon>
        <taxon>Ecdysozoa</taxon>
        <taxon>Nematoda</taxon>
        <taxon>Chromadorea</taxon>
        <taxon>Rhabditida</taxon>
        <taxon>Rhabditina</taxon>
        <taxon>Rhabditomorpha</taxon>
        <taxon>Strongyloidea</taxon>
        <taxon>Trichostrongylidae</taxon>
        <taxon>Trichostrongylus</taxon>
    </lineage>
</organism>
<feature type="signal peptide" evidence="2">
    <location>
        <begin position="1"/>
        <end position="22"/>
    </location>
</feature>
<gene>
    <name evidence="3" type="ORF">GCK32_010564</name>
</gene>
<evidence type="ECO:0000256" key="2">
    <source>
        <dbReference type="SAM" id="SignalP"/>
    </source>
</evidence>
<evidence type="ECO:0008006" key="5">
    <source>
        <dbReference type="Google" id="ProtNLM"/>
    </source>
</evidence>
<dbReference type="AlphaFoldDB" id="A0AAN8EZM5"/>
<sequence length="72" mass="8038">MYLFHFLCLALVIALHNGVVSSAPAEEPYEPDPEAIDQLSLLLGTPAPEEEEYTGPTVEEPLIEKTDYRHLN</sequence>
<evidence type="ECO:0000313" key="4">
    <source>
        <dbReference type="Proteomes" id="UP001331761"/>
    </source>
</evidence>
<protein>
    <recommendedName>
        <fullName evidence="5">Secreted protein</fullName>
    </recommendedName>
</protein>
<dbReference type="EMBL" id="WIXE01025200">
    <property type="protein sequence ID" value="KAK5964917.1"/>
    <property type="molecule type" value="Genomic_DNA"/>
</dbReference>
<dbReference type="Proteomes" id="UP001331761">
    <property type="component" value="Unassembled WGS sequence"/>
</dbReference>
<feature type="region of interest" description="Disordered" evidence="1">
    <location>
        <begin position="47"/>
        <end position="72"/>
    </location>
</feature>
<name>A0AAN8EZM5_TRICO</name>